<dbReference type="InterPro" id="IPR011701">
    <property type="entry name" value="MFS"/>
</dbReference>
<keyword evidence="3" id="KW-1003">Cell membrane</keyword>
<dbReference type="EMBL" id="BOPO01000128">
    <property type="protein sequence ID" value="GIL31012.1"/>
    <property type="molecule type" value="Genomic_DNA"/>
</dbReference>
<dbReference type="NCBIfam" id="TIGR00711">
    <property type="entry name" value="efflux_EmrB"/>
    <property type="match status" value="1"/>
</dbReference>
<dbReference type="PANTHER" id="PTHR42718:SF42">
    <property type="entry name" value="EXPORT PROTEIN"/>
    <property type="match status" value="1"/>
</dbReference>
<keyword evidence="2" id="KW-0813">Transport</keyword>
<reference evidence="10" key="1">
    <citation type="journal article" date="2021" name="Int. J. Syst. Evol. Microbiol.">
        <title>Actinocatenispora comari sp. nov., an endophytic actinomycete isolated from aerial parts of Comarum salesowianum.</title>
        <authorList>
            <person name="Oyunbileg N."/>
            <person name="Iizaka Y."/>
            <person name="Hamada M."/>
            <person name="Davaapurev B.O."/>
            <person name="Fukumoto A."/>
            <person name="Tsetseg B."/>
            <person name="Kato F."/>
            <person name="Tamura T."/>
            <person name="Batkhuu J."/>
            <person name="Anzai Y."/>
        </authorList>
    </citation>
    <scope>NUCLEOTIDE SEQUENCE [LARGE SCALE GENOMIC DNA]</scope>
    <source>
        <strain evidence="10">NUM-2625</strain>
    </source>
</reference>
<evidence type="ECO:0000256" key="6">
    <source>
        <dbReference type="ARBA" id="ARBA00023136"/>
    </source>
</evidence>
<feature type="transmembrane region" description="Helical" evidence="7">
    <location>
        <begin position="424"/>
        <end position="443"/>
    </location>
</feature>
<name>A0A8J4EN28_9ACTN</name>
<proteinExistence type="predicted"/>
<evidence type="ECO:0000313" key="9">
    <source>
        <dbReference type="EMBL" id="GIL31012.1"/>
    </source>
</evidence>
<feature type="transmembrane region" description="Helical" evidence="7">
    <location>
        <begin position="123"/>
        <end position="144"/>
    </location>
</feature>
<feature type="transmembrane region" description="Helical" evidence="7">
    <location>
        <begin position="186"/>
        <end position="206"/>
    </location>
</feature>
<dbReference type="PROSITE" id="PS50850">
    <property type="entry name" value="MFS"/>
    <property type="match status" value="1"/>
</dbReference>
<dbReference type="PRINTS" id="PR01036">
    <property type="entry name" value="TCRTETB"/>
</dbReference>
<dbReference type="Gene3D" id="1.20.1720.10">
    <property type="entry name" value="Multidrug resistance protein D"/>
    <property type="match status" value="1"/>
</dbReference>
<keyword evidence="4 7" id="KW-0812">Transmembrane</keyword>
<feature type="transmembrane region" description="Helical" evidence="7">
    <location>
        <begin position="455"/>
        <end position="475"/>
    </location>
</feature>
<dbReference type="AlphaFoldDB" id="A0A8J4EN28"/>
<feature type="transmembrane region" description="Helical" evidence="7">
    <location>
        <begin position="286"/>
        <end position="310"/>
    </location>
</feature>
<feature type="transmembrane region" description="Helical" evidence="7">
    <location>
        <begin position="316"/>
        <end position="338"/>
    </location>
</feature>
<keyword evidence="10" id="KW-1185">Reference proteome</keyword>
<accession>A0A8J4EN28</accession>
<dbReference type="Pfam" id="PF07690">
    <property type="entry name" value="MFS_1"/>
    <property type="match status" value="1"/>
</dbReference>
<feature type="transmembrane region" description="Helical" evidence="7">
    <location>
        <begin position="244"/>
        <end position="265"/>
    </location>
</feature>
<evidence type="ECO:0000259" key="8">
    <source>
        <dbReference type="PROSITE" id="PS50850"/>
    </source>
</evidence>
<dbReference type="Gene3D" id="1.20.1250.20">
    <property type="entry name" value="MFS general substrate transporter like domains"/>
    <property type="match status" value="1"/>
</dbReference>
<comment type="caution">
    <text evidence="9">The sequence shown here is derived from an EMBL/GenBank/DDBJ whole genome shotgun (WGS) entry which is preliminary data.</text>
</comment>
<evidence type="ECO:0000256" key="3">
    <source>
        <dbReference type="ARBA" id="ARBA00022475"/>
    </source>
</evidence>
<keyword evidence="5 7" id="KW-1133">Transmembrane helix</keyword>
<dbReference type="SUPFAM" id="SSF103473">
    <property type="entry name" value="MFS general substrate transporter"/>
    <property type="match status" value="1"/>
</dbReference>
<dbReference type="GO" id="GO:0022857">
    <property type="term" value="F:transmembrane transporter activity"/>
    <property type="evidence" value="ECO:0007669"/>
    <property type="project" value="InterPro"/>
</dbReference>
<evidence type="ECO:0000256" key="5">
    <source>
        <dbReference type="ARBA" id="ARBA00022989"/>
    </source>
</evidence>
<dbReference type="CDD" id="cd17321">
    <property type="entry name" value="MFS_MMR_MDR_like"/>
    <property type="match status" value="1"/>
</dbReference>
<feature type="transmembrane region" description="Helical" evidence="7">
    <location>
        <begin position="66"/>
        <end position="86"/>
    </location>
</feature>
<dbReference type="GO" id="GO:0005886">
    <property type="term" value="C:plasma membrane"/>
    <property type="evidence" value="ECO:0007669"/>
    <property type="project" value="UniProtKB-SubCell"/>
</dbReference>
<organism evidence="9 10">
    <name type="scientific">Actinocatenispora comari</name>
    <dbReference type="NCBI Taxonomy" id="2807577"/>
    <lineage>
        <taxon>Bacteria</taxon>
        <taxon>Bacillati</taxon>
        <taxon>Actinomycetota</taxon>
        <taxon>Actinomycetes</taxon>
        <taxon>Micromonosporales</taxon>
        <taxon>Micromonosporaceae</taxon>
        <taxon>Actinocatenispora</taxon>
    </lineage>
</organism>
<evidence type="ECO:0000313" key="10">
    <source>
        <dbReference type="Proteomes" id="UP000614996"/>
    </source>
</evidence>
<dbReference type="InterPro" id="IPR020846">
    <property type="entry name" value="MFS_dom"/>
</dbReference>
<evidence type="ECO:0000256" key="7">
    <source>
        <dbReference type="SAM" id="Phobius"/>
    </source>
</evidence>
<feature type="transmembrane region" description="Helical" evidence="7">
    <location>
        <begin position="32"/>
        <end position="54"/>
    </location>
</feature>
<gene>
    <name evidence="9" type="ORF">NUM_62660</name>
</gene>
<evidence type="ECO:0000256" key="1">
    <source>
        <dbReference type="ARBA" id="ARBA00004651"/>
    </source>
</evidence>
<feature type="domain" description="Major facilitator superfamily (MFS) profile" evidence="8">
    <location>
        <begin position="32"/>
        <end position="479"/>
    </location>
</feature>
<feature type="transmembrane region" description="Helical" evidence="7">
    <location>
        <begin position="98"/>
        <end position="117"/>
    </location>
</feature>
<dbReference type="PANTHER" id="PTHR42718">
    <property type="entry name" value="MAJOR FACILITATOR SUPERFAMILY MULTIDRUG TRANSPORTER MFSC"/>
    <property type="match status" value="1"/>
</dbReference>
<comment type="subcellular location">
    <subcellularLocation>
        <location evidence="1">Cell membrane</location>
        <topology evidence="1">Multi-pass membrane protein</topology>
    </subcellularLocation>
</comment>
<keyword evidence="6 7" id="KW-0472">Membrane</keyword>
<evidence type="ECO:0000256" key="4">
    <source>
        <dbReference type="ARBA" id="ARBA00022692"/>
    </source>
</evidence>
<feature type="transmembrane region" description="Helical" evidence="7">
    <location>
        <begin position="350"/>
        <end position="370"/>
    </location>
</feature>
<protein>
    <submittedName>
        <fullName evidence="9">MFS transporter</fullName>
    </submittedName>
</protein>
<feature type="transmembrane region" description="Helical" evidence="7">
    <location>
        <begin position="218"/>
        <end position="238"/>
    </location>
</feature>
<feature type="transmembrane region" description="Helical" evidence="7">
    <location>
        <begin position="156"/>
        <end position="174"/>
    </location>
</feature>
<dbReference type="InterPro" id="IPR036259">
    <property type="entry name" value="MFS_trans_sf"/>
</dbReference>
<dbReference type="Proteomes" id="UP000614996">
    <property type="component" value="Unassembled WGS sequence"/>
</dbReference>
<feature type="transmembrane region" description="Helical" evidence="7">
    <location>
        <begin position="382"/>
        <end position="404"/>
    </location>
</feature>
<evidence type="ECO:0000256" key="2">
    <source>
        <dbReference type="ARBA" id="ARBA00022448"/>
    </source>
</evidence>
<sequence length="509" mass="51921">MSGMGDAVRADRAAPRGVAGSVAFSSGTGRGVLLATVLASGMAMLDGTVVNVALPHIGADLHAELSGLQWTITGYTLTLAALILLGGSLGDRYGRRRIFVIGTVWFAAASALCGLAPSIEVLIGARLLQGVGGALLTPGSLALIQATFRKDDRARAIGAWSGLGGVATAIGPLVGGWLVDAASWRFVFYLNLPLAAVAVAVTLRYVPESRDPGDTGRFDVLGAVLCALGLAGLTYALVQPTDAAGRPVGLIAGVLGVAALVVFLLRQRRVANPMMPLDLFRSRTFSTINAVTFAVYAGLSGLMFFVVLQLQTVSGYSAFAAGVSLLPFTLIMLALSATSGRVAQRIGPRTQLIVGPALTAVGMLLTLRIGPHAHYLTDVLPAIVVVGLGMTVVVAPLTATVLAAADERHAGIASGVNNAVARAAGLLAVAALPLAAGLSGAAYREPAAFDHGFRIAMLICAALLVAGTVLSVALLRPTRRLPAERASASRVTCPVTGPPVEPDRSHGGA</sequence>
<dbReference type="InterPro" id="IPR004638">
    <property type="entry name" value="EmrB-like"/>
</dbReference>